<organism evidence="1 2">
    <name type="scientific">Stephania japonica</name>
    <dbReference type="NCBI Taxonomy" id="461633"/>
    <lineage>
        <taxon>Eukaryota</taxon>
        <taxon>Viridiplantae</taxon>
        <taxon>Streptophyta</taxon>
        <taxon>Embryophyta</taxon>
        <taxon>Tracheophyta</taxon>
        <taxon>Spermatophyta</taxon>
        <taxon>Magnoliopsida</taxon>
        <taxon>Ranunculales</taxon>
        <taxon>Menispermaceae</taxon>
        <taxon>Menispermoideae</taxon>
        <taxon>Cissampelideae</taxon>
        <taxon>Stephania</taxon>
    </lineage>
</organism>
<gene>
    <name evidence="1" type="ORF">Sjap_001125</name>
</gene>
<dbReference type="AlphaFoldDB" id="A0AAP0KLX0"/>
<accession>A0AAP0KLX0</accession>
<evidence type="ECO:0000313" key="2">
    <source>
        <dbReference type="Proteomes" id="UP001417504"/>
    </source>
</evidence>
<dbReference type="PANTHER" id="PTHR34375:SF2">
    <property type="entry name" value="GATA ZINC FINGER PROTEIN"/>
    <property type="match status" value="1"/>
</dbReference>
<sequence>MHLSDSRRISGRSTESLLSLTVAKASIHLSILITSVRMCIRFYHSAIINTHDVHGGGNTDYFWDLAKSCYTSFNNSKKSNKHFTDLNDLNLLMCKAIDNPSLTPSSSLRTSFMALWEDPKVDDSNKSVSQEIGLLDCVDCASVHGIGSSIAVFDTIRDGALDCTCVYPTPLHSREQMEELVADMKRILIQGSLNFCS</sequence>
<proteinExistence type="predicted"/>
<comment type="caution">
    <text evidence="1">The sequence shown here is derived from an EMBL/GenBank/DDBJ whole genome shotgun (WGS) entry which is preliminary data.</text>
</comment>
<dbReference type="Proteomes" id="UP001417504">
    <property type="component" value="Unassembled WGS sequence"/>
</dbReference>
<evidence type="ECO:0000313" key="1">
    <source>
        <dbReference type="EMBL" id="KAK9153645.1"/>
    </source>
</evidence>
<dbReference type="EMBL" id="JBBNAE010000001">
    <property type="protein sequence ID" value="KAK9153645.1"/>
    <property type="molecule type" value="Genomic_DNA"/>
</dbReference>
<keyword evidence="2" id="KW-1185">Reference proteome</keyword>
<protein>
    <submittedName>
        <fullName evidence="1">Uncharacterized protein</fullName>
    </submittedName>
</protein>
<dbReference type="PANTHER" id="PTHR34375">
    <property type="entry name" value="GATA ZINC FINGER PROTEIN-RELATED"/>
    <property type="match status" value="1"/>
</dbReference>
<name>A0AAP0KLX0_9MAGN</name>
<reference evidence="1 2" key="1">
    <citation type="submission" date="2024-01" db="EMBL/GenBank/DDBJ databases">
        <title>Genome assemblies of Stephania.</title>
        <authorList>
            <person name="Yang L."/>
        </authorList>
    </citation>
    <scope>NUCLEOTIDE SEQUENCE [LARGE SCALE GENOMIC DNA]</scope>
    <source>
        <strain evidence="1">QJT</strain>
        <tissue evidence="1">Leaf</tissue>
    </source>
</reference>